<evidence type="ECO:0000256" key="1">
    <source>
        <dbReference type="ARBA" id="ARBA00038494"/>
    </source>
</evidence>
<gene>
    <name evidence="3" type="ORF">LK996_15265</name>
</gene>
<name>A0ABS8JLD5_9GAMM</name>
<protein>
    <submittedName>
        <fullName evidence="3">Glycosyltransferase family 2 protein</fullName>
    </submittedName>
</protein>
<keyword evidence="4" id="KW-1185">Reference proteome</keyword>
<dbReference type="CDD" id="cd02511">
    <property type="entry name" value="Beta4Glucosyltransferase"/>
    <property type="match status" value="1"/>
</dbReference>
<comment type="caution">
    <text evidence="3">The sequence shown here is derived from an EMBL/GenBank/DDBJ whole genome shotgun (WGS) entry which is preliminary data.</text>
</comment>
<organism evidence="3 4">
    <name type="scientific">Noviluteimonas lactosilytica</name>
    <dbReference type="NCBI Taxonomy" id="2888523"/>
    <lineage>
        <taxon>Bacteria</taxon>
        <taxon>Pseudomonadati</taxon>
        <taxon>Pseudomonadota</taxon>
        <taxon>Gammaproteobacteria</taxon>
        <taxon>Lysobacterales</taxon>
        <taxon>Lysobacteraceae</taxon>
        <taxon>Noviluteimonas</taxon>
    </lineage>
</organism>
<dbReference type="EMBL" id="JAJGAK010000004">
    <property type="protein sequence ID" value="MCC8364430.1"/>
    <property type="molecule type" value="Genomic_DNA"/>
</dbReference>
<feature type="domain" description="Glycosyltransferase 2-like" evidence="2">
    <location>
        <begin position="10"/>
        <end position="91"/>
    </location>
</feature>
<dbReference type="PANTHER" id="PTHR43630:SF2">
    <property type="entry name" value="GLYCOSYLTRANSFERASE"/>
    <property type="match status" value="1"/>
</dbReference>
<evidence type="ECO:0000313" key="3">
    <source>
        <dbReference type="EMBL" id="MCC8364430.1"/>
    </source>
</evidence>
<accession>A0ABS8JLD5</accession>
<dbReference type="PANTHER" id="PTHR43630">
    <property type="entry name" value="POLY-BETA-1,6-N-ACETYL-D-GLUCOSAMINE SYNTHASE"/>
    <property type="match status" value="1"/>
</dbReference>
<evidence type="ECO:0000259" key="2">
    <source>
        <dbReference type="Pfam" id="PF00535"/>
    </source>
</evidence>
<sequence>MSGRPPISGVVTTFNNASTLDACLASLAFCDERVVLDSGSTDATVEIARRHGARIATKPFAGYGPQKQHAIDLATHDWILLLDADEHLTDAGREAIELELRNARADGYRLPRQEWLFWRWAHPHARGNWQLRLFRKSRGRMNTVPVHAAPVVDGDRRDLDAPFRHYGEPRLADRVDKVNRYSSGLVVHKRQGGVRGIGMRILLQPTLAFLKLYIGKRYFLDGWAGFFAARTHAFYTFLKYAKLLEAQRSSDEPTLRS</sequence>
<comment type="similarity">
    <text evidence="1">Belongs to the glycosyltransferase 2 family. WaaE/KdtX subfamily.</text>
</comment>
<dbReference type="InterPro" id="IPR029044">
    <property type="entry name" value="Nucleotide-diphossugar_trans"/>
</dbReference>
<evidence type="ECO:0000313" key="4">
    <source>
        <dbReference type="Proteomes" id="UP001165293"/>
    </source>
</evidence>
<proteinExistence type="inferred from homology"/>
<dbReference type="RefSeq" id="WP_230528220.1">
    <property type="nucleotide sequence ID" value="NZ_JAJGAK010000004.1"/>
</dbReference>
<dbReference type="Gene3D" id="3.90.550.10">
    <property type="entry name" value="Spore Coat Polysaccharide Biosynthesis Protein SpsA, Chain A"/>
    <property type="match status" value="1"/>
</dbReference>
<dbReference type="Pfam" id="PF00535">
    <property type="entry name" value="Glycos_transf_2"/>
    <property type="match status" value="1"/>
</dbReference>
<reference evidence="3" key="1">
    <citation type="submission" date="2021-10" db="EMBL/GenBank/DDBJ databases">
        <authorList>
            <person name="Lyu M."/>
            <person name="Wang X."/>
            <person name="Meng X."/>
            <person name="Xu K."/>
        </authorList>
    </citation>
    <scope>NUCLEOTIDE SEQUENCE</scope>
    <source>
        <strain evidence="3">A6</strain>
    </source>
</reference>
<dbReference type="InterPro" id="IPR001173">
    <property type="entry name" value="Glyco_trans_2-like"/>
</dbReference>
<dbReference type="Proteomes" id="UP001165293">
    <property type="component" value="Unassembled WGS sequence"/>
</dbReference>
<dbReference type="SUPFAM" id="SSF53448">
    <property type="entry name" value="Nucleotide-diphospho-sugar transferases"/>
    <property type="match status" value="1"/>
</dbReference>